<evidence type="ECO:0000313" key="7">
    <source>
        <dbReference type="Proteomes" id="UP000599074"/>
    </source>
</evidence>
<evidence type="ECO:0000256" key="4">
    <source>
        <dbReference type="SAM" id="SignalP"/>
    </source>
</evidence>
<sequence length="218" mass="22766">MAHNRYHARHQQPSAARRLTGRLALGAVTAGAAGAASLLGPATAASAASSVNWDAVAQCESSGNWHINTGNGYYGGLQFSQGTWAGYGGKQYAARADLASREQQIAVAEKVRQGQGMGAWPVCGSRGSSTKQYTPKKSTPKTQSGGQAQEQTAKTEPAQQAQPAQATGRTYQVQTGDTLSTIAERQGIAGGWQALYELNRQLLGGDPNLILPGQQLAL</sequence>
<dbReference type="InterPro" id="IPR052196">
    <property type="entry name" value="Bact_Kbp"/>
</dbReference>
<dbReference type="InterPro" id="IPR036779">
    <property type="entry name" value="LysM_dom_sf"/>
</dbReference>
<feature type="signal peptide" evidence="4">
    <location>
        <begin position="1"/>
        <end position="47"/>
    </location>
</feature>
<feature type="region of interest" description="Disordered" evidence="3">
    <location>
        <begin position="117"/>
        <end position="172"/>
    </location>
</feature>
<dbReference type="Gene3D" id="1.10.530.10">
    <property type="match status" value="1"/>
</dbReference>
<feature type="domain" description="LysM" evidence="5">
    <location>
        <begin position="169"/>
        <end position="218"/>
    </location>
</feature>
<feature type="compositionally biased region" description="Low complexity" evidence="3">
    <location>
        <begin position="147"/>
        <end position="166"/>
    </location>
</feature>
<dbReference type="Pfam" id="PF06737">
    <property type="entry name" value="Transglycosylas"/>
    <property type="match status" value="1"/>
</dbReference>
<dbReference type="CDD" id="cd13925">
    <property type="entry name" value="RPF"/>
    <property type="match status" value="1"/>
</dbReference>
<dbReference type="GO" id="GO:0016787">
    <property type="term" value="F:hydrolase activity"/>
    <property type="evidence" value="ECO:0007669"/>
    <property type="project" value="UniProtKB-KW"/>
</dbReference>
<evidence type="ECO:0000256" key="1">
    <source>
        <dbReference type="ARBA" id="ARBA00010830"/>
    </source>
</evidence>
<dbReference type="InterPro" id="IPR018392">
    <property type="entry name" value="LysM"/>
</dbReference>
<evidence type="ECO:0000259" key="5">
    <source>
        <dbReference type="PROSITE" id="PS51782"/>
    </source>
</evidence>
<dbReference type="SMART" id="SM00257">
    <property type="entry name" value="LysM"/>
    <property type="match status" value="1"/>
</dbReference>
<keyword evidence="4" id="KW-0732">Signal</keyword>
<proteinExistence type="inferred from homology"/>
<dbReference type="SUPFAM" id="SSF53955">
    <property type="entry name" value="Lysozyme-like"/>
    <property type="match status" value="1"/>
</dbReference>
<organism evidence="6 7">
    <name type="scientific">Planosporangium mesophilum</name>
    <dbReference type="NCBI Taxonomy" id="689768"/>
    <lineage>
        <taxon>Bacteria</taxon>
        <taxon>Bacillati</taxon>
        <taxon>Actinomycetota</taxon>
        <taxon>Actinomycetes</taxon>
        <taxon>Micromonosporales</taxon>
        <taxon>Micromonosporaceae</taxon>
        <taxon>Planosporangium</taxon>
    </lineage>
</organism>
<dbReference type="PANTHER" id="PTHR34700:SF4">
    <property type="entry name" value="PHAGE-LIKE ELEMENT PBSX PROTEIN XKDP"/>
    <property type="match status" value="1"/>
</dbReference>
<feature type="chain" id="PRO_5035269750" evidence="4">
    <location>
        <begin position="48"/>
        <end position="218"/>
    </location>
</feature>
<dbReference type="PROSITE" id="PS51782">
    <property type="entry name" value="LYSM"/>
    <property type="match status" value="1"/>
</dbReference>
<dbReference type="AlphaFoldDB" id="A0A8J3TE24"/>
<reference evidence="6" key="1">
    <citation type="submission" date="2021-01" db="EMBL/GenBank/DDBJ databases">
        <title>Whole genome shotgun sequence of Planosporangium mesophilum NBRC 109066.</title>
        <authorList>
            <person name="Komaki H."/>
            <person name="Tamura T."/>
        </authorList>
    </citation>
    <scope>NUCLEOTIDE SEQUENCE</scope>
    <source>
        <strain evidence="6">NBRC 109066</strain>
    </source>
</reference>
<accession>A0A8J3TE24</accession>
<gene>
    <name evidence="6" type="ORF">Pme01_26960</name>
</gene>
<evidence type="ECO:0000313" key="6">
    <source>
        <dbReference type="EMBL" id="GII23099.1"/>
    </source>
</evidence>
<comment type="similarity">
    <text evidence="1">Belongs to the transglycosylase family. Rpf subfamily.</text>
</comment>
<comment type="caution">
    <text evidence="6">The sequence shown here is derived from an EMBL/GenBank/DDBJ whole genome shotgun (WGS) entry which is preliminary data.</text>
</comment>
<dbReference type="InterPro" id="IPR023346">
    <property type="entry name" value="Lysozyme-like_dom_sf"/>
</dbReference>
<name>A0A8J3TE24_9ACTN</name>
<evidence type="ECO:0000256" key="3">
    <source>
        <dbReference type="SAM" id="MobiDB-lite"/>
    </source>
</evidence>
<keyword evidence="2" id="KW-0378">Hydrolase</keyword>
<dbReference type="InterPro" id="IPR010618">
    <property type="entry name" value="RPF"/>
</dbReference>
<dbReference type="PANTHER" id="PTHR34700">
    <property type="entry name" value="POTASSIUM BINDING PROTEIN KBP"/>
    <property type="match status" value="1"/>
</dbReference>
<dbReference type="RefSeq" id="WP_168115719.1">
    <property type="nucleotide sequence ID" value="NZ_BOON01000024.1"/>
</dbReference>
<protein>
    <submittedName>
        <fullName evidence="6">Transglycosylase</fullName>
    </submittedName>
</protein>
<dbReference type="Proteomes" id="UP000599074">
    <property type="component" value="Unassembled WGS sequence"/>
</dbReference>
<dbReference type="CDD" id="cd00118">
    <property type="entry name" value="LysM"/>
    <property type="match status" value="1"/>
</dbReference>
<dbReference type="Gene3D" id="3.10.350.10">
    <property type="entry name" value="LysM domain"/>
    <property type="match status" value="1"/>
</dbReference>
<dbReference type="Pfam" id="PF01476">
    <property type="entry name" value="LysM"/>
    <property type="match status" value="1"/>
</dbReference>
<dbReference type="SUPFAM" id="SSF54106">
    <property type="entry name" value="LysM domain"/>
    <property type="match status" value="1"/>
</dbReference>
<feature type="compositionally biased region" description="Polar residues" evidence="3">
    <location>
        <begin position="126"/>
        <end position="146"/>
    </location>
</feature>
<evidence type="ECO:0000256" key="2">
    <source>
        <dbReference type="ARBA" id="ARBA00022801"/>
    </source>
</evidence>
<keyword evidence="7" id="KW-1185">Reference proteome</keyword>
<dbReference type="EMBL" id="BOON01000024">
    <property type="protein sequence ID" value="GII23099.1"/>
    <property type="molecule type" value="Genomic_DNA"/>
</dbReference>